<dbReference type="AlphaFoldDB" id="A0A6J4UGU4"/>
<dbReference type="PANTHER" id="PTHR13847">
    <property type="entry name" value="SARCOSINE DEHYDROGENASE-RELATED"/>
    <property type="match status" value="1"/>
</dbReference>
<dbReference type="EC" id="2.5.1.49" evidence="3"/>
<organism evidence="3">
    <name type="scientific">uncultured Thermomicrobiales bacterium</name>
    <dbReference type="NCBI Taxonomy" id="1645740"/>
    <lineage>
        <taxon>Bacteria</taxon>
        <taxon>Pseudomonadati</taxon>
        <taxon>Thermomicrobiota</taxon>
        <taxon>Thermomicrobia</taxon>
        <taxon>Thermomicrobiales</taxon>
        <taxon>environmental samples</taxon>
    </lineage>
</organism>
<evidence type="ECO:0000313" key="3">
    <source>
        <dbReference type="EMBL" id="CAA9549112.1"/>
    </source>
</evidence>
<dbReference type="SUPFAM" id="SSF51905">
    <property type="entry name" value="FAD/NAD(P)-binding domain"/>
    <property type="match status" value="1"/>
</dbReference>
<dbReference type="EMBL" id="CADCWE010000179">
    <property type="protein sequence ID" value="CAA9549112.1"/>
    <property type="molecule type" value="Genomic_DNA"/>
</dbReference>
<evidence type="ECO:0000256" key="1">
    <source>
        <dbReference type="SAM" id="MobiDB-lite"/>
    </source>
</evidence>
<accession>A0A6J4UGU4</accession>
<gene>
    <name evidence="3" type="ORF">AVDCRST_MAG73-2711</name>
</gene>
<dbReference type="GO" id="GO:0005737">
    <property type="term" value="C:cytoplasm"/>
    <property type="evidence" value="ECO:0007669"/>
    <property type="project" value="TreeGrafter"/>
</dbReference>
<dbReference type="GO" id="GO:0003961">
    <property type="term" value="F:O-acetylhomoserine aminocarboxypropyltransferase activity"/>
    <property type="evidence" value="ECO:0007669"/>
    <property type="project" value="UniProtKB-EC"/>
</dbReference>
<sequence>MTRFQPVHRPRRPALWIEQARAIEPDAAPIEPLAGAHRADVCIVGGGYTGLWTALRIKELDPATDVVLLEAARCGDGASGRNGGFVLGWWGKLSSLTALCGGEDALRLVHAAAAAVREIGAFCAANGIRVEFRPGGAIWTTTTPLHLGMWDAFLGEMERRGIAALRALSAAEIAARTGSPVHLGGVLDSTAATVQPALLARGLRRVALDRGVRIFEDSRATALDRGARPVVRTDRGAVAAEMVILAINAWAASLPELRRAILPMSSDMVATAPAAERVATIGWTGGEAISDSRMMLHYYQATPEGRVVLGRAGAAHARLGRVSPTFDDAPARAAAAERGLRRLYPSFADVPITHAWSGAVDRAENGLPFFGRLNGDPRVLYGAGYSGTGVAQSLLGGRILASTALGLDDEWSATPLNRGIRSLFPPDPVRYVGGVLVRKAVERKEETEETGQPAGPVTRRLAALAPSGMRKGKGK</sequence>
<protein>
    <submittedName>
        <fullName evidence="3">O-acetylhomoserine sulfhydrylase</fullName>
        <ecNumber evidence="3">2.5.1.49</ecNumber>
    </submittedName>
</protein>
<reference evidence="3" key="1">
    <citation type="submission" date="2020-02" db="EMBL/GenBank/DDBJ databases">
        <authorList>
            <person name="Meier V. D."/>
        </authorList>
    </citation>
    <scope>NUCLEOTIDE SEQUENCE</scope>
    <source>
        <strain evidence="3">AVDCRST_MAG73</strain>
    </source>
</reference>
<dbReference type="Gene3D" id="3.50.50.60">
    <property type="entry name" value="FAD/NAD(P)-binding domain"/>
    <property type="match status" value="1"/>
</dbReference>
<dbReference type="Pfam" id="PF01266">
    <property type="entry name" value="DAO"/>
    <property type="match status" value="1"/>
</dbReference>
<dbReference type="Gene3D" id="3.30.9.10">
    <property type="entry name" value="D-Amino Acid Oxidase, subunit A, domain 2"/>
    <property type="match status" value="1"/>
</dbReference>
<dbReference type="InterPro" id="IPR036188">
    <property type="entry name" value="FAD/NAD-bd_sf"/>
</dbReference>
<name>A0A6J4UGU4_9BACT</name>
<keyword evidence="3" id="KW-0808">Transferase</keyword>
<feature type="region of interest" description="Disordered" evidence="1">
    <location>
        <begin position="442"/>
        <end position="475"/>
    </location>
</feature>
<feature type="domain" description="FAD dependent oxidoreductase" evidence="2">
    <location>
        <begin position="40"/>
        <end position="402"/>
    </location>
</feature>
<proteinExistence type="predicted"/>
<dbReference type="PANTHER" id="PTHR13847:SF285">
    <property type="entry name" value="FAD DEPENDENT OXIDOREDUCTASE DOMAIN-CONTAINING PROTEIN"/>
    <property type="match status" value="1"/>
</dbReference>
<dbReference type="InterPro" id="IPR006076">
    <property type="entry name" value="FAD-dep_OxRdtase"/>
</dbReference>
<evidence type="ECO:0000259" key="2">
    <source>
        <dbReference type="Pfam" id="PF01266"/>
    </source>
</evidence>